<dbReference type="NCBIfam" id="TIGR00231">
    <property type="entry name" value="small_GTP"/>
    <property type="match status" value="1"/>
</dbReference>
<evidence type="ECO:0000256" key="4">
    <source>
        <dbReference type="PIRSR" id="PIRSR606689-1"/>
    </source>
</evidence>
<evidence type="ECO:0000256" key="1">
    <source>
        <dbReference type="ARBA" id="ARBA00010290"/>
    </source>
</evidence>
<keyword evidence="5" id="KW-0479">Metal-binding</keyword>
<dbReference type="SMART" id="SM00177">
    <property type="entry name" value="ARF"/>
    <property type="match status" value="1"/>
</dbReference>
<reference evidence="7 8" key="1">
    <citation type="submission" date="2019-03" db="EMBL/GenBank/DDBJ databases">
        <title>Sequencing 23 genomes of Wallemia ichthyophaga.</title>
        <authorList>
            <person name="Gostincar C."/>
        </authorList>
    </citation>
    <scope>NUCLEOTIDE SEQUENCE [LARGE SCALE GENOMIC DNA]</scope>
    <source>
        <strain evidence="7 8">EXF-5753</strain>
    </source>
</reference>
<feature type="binding site" evidence="5">
    <location>
        <position position="47"/>
    </location>
    <ligand>
        <name>Mg(2+)</name>
        <dbReference type="ChEBI" id="CHEBI:18420"/>
    </ligand>
</feature>
<dbReference type="PANTHER" id="PTHR11711">
    <property type="entry name" value="ADP RIBOSYLATION FACTOR-RELATED"/>
    <property type="match status" value="1"/>
</dbReference>
<sequence length="178" mass="19896">MGLAFSSILSLFGRKEYKLVVIGLDNAGKTTILYRVTQGEVIATAPTVGSNLEQFEYKNLKFALWDIGGQQQLRSTWSAYYNQAKAIILVVDSCEIDRLDVVKEELHRACEDEQLKDALLLVWANKQDRKEQAASPAQISAQLQLTALKDRQWSIFPCSALTGDGLSQGLDWLTDRIS</sequence>
<evidence type="ECO:0000256" key="2">
    <source>
        <dbReference type="ARBA" id="ARBA00022741"/>
    </source>
</evidence>
<evidence type="ECO:0000256" key="5">
    <source>
        <dbReference type="PIRSR" id="PIRSR606689-2"/>
    </source>
</evidence>
<dbReference type="AlphaFoldDB" id="A0A4T0FHW7"/>
<dbReference type="OrthoDB" id="2011769at2759"/>
<protein>
    <submittedName>
        <fullName evidence="7">Uncharacterized protein</fullName>
    </submittedName>
</protein>
<dbReference type="PROSITE" id="PS51417">
    <property type="entry name" value="ARF"/>
    <property type="match status" value="1"/>
</dbReference>
<dbReference type="InterPro" id="IPR005225">
    <property type="entry name" value="Small_GTP-bd"/>
</dbReference>
<keyword evidence="2 4" id="KW-0547">Nucleotide-binding</keyword>
<comment type="similarity">
    <text evidence="1 6">Belongs to the small GTPase superfamily. Arf family.</text>
</comment>
<gene>
    <name evidence="7" type="ORF">E3P99_03407</name>
</gene>
<dbReference type="GO" id="GO:0005525">
    <property type="term" value="F:GTP binding"/>
    <property type="evidence" value="ECO:0007669"/>
    <property type="project" value="UniProtKB-KW"/>
</dbReference>
<feature type="binding site" evidence="5">
    <location>
        <position position="30"/>
    </location>
    <ligand>
        <name>Mg(2+)</name>
        <dbReference type="ChEBI" id="CHEBI:18420"/>
    </ligand>
</feature>
<dbReference type="InterPro" id="IPR024156">
    <property type="entry name" value="Small_GTPase_ARF"/>
</dbReference>
<dbReference type="SMART" id="SM00178">
    <property type="entry name" value="SAR"/>
    <property type="match status" value="1"/>
</dbReference>
<dbReference type="GO" id="GO:0046872">
    <property type="term" value="F:metal ion binding"/>
    <property type="evidence" value="ECO:0007669"/>
    <property type="project" value="UniProtKB-KW"/>
</dbReference>
<dbReference type="EMBL" id="SPNW01000065">
    <property type="protein sequence ID" value="TIA87075.1"/>
    <property type="molecule type" value="Genomic_DNA"/>
</dbReference>
<keyword evidence="3 4" id="KW-0342">GTP-binding</keyword>
<evidence type="ECO:0000256" key="6">
    <source>
        <dbReference type="RuleBase" id="RU003925"/>
    </source>
</evidence>
<dbReference type="Proteomes" id="UP000310189">
    <property type="component" value="Unassembled WGS sequence"/>
</dbReference>
<keyword evidence="5" id="KW-0460">Magnesium</keyword>
<dbReference type="GO" id="GO:0003924">
    <property type="term" value="F:GTPase activity"/>
    <property type="evidence" value="ECO:0007669"/>
    <property type="project" value="InterPro"/>
</dbReference>
<dbReference type="SUPFAM" id="SSF52540">
    <property type="entry name" value="P-loop containing nucleoside triphosphate hydrolases"/>
    <property type="match status" value="1"/>
</dbReference>
<feature type="binding site" evidence="4">
    <location>
        <begin position="125"/>
        <end position="128"/>
    </location>
    <ligand>
        <name>GTP</name>
        <dbReference type="ChEBI" id="CHEBI:37565"/>
    </ligand>
</feature>
<dbReference type="Gene3D" id="3.40.50.300">
    <property type="entry name" value="P-loop containing nucleotide triphosphate hydrolases"/>
    <property type="match status" value="1"/>
</dbReference>
<dbReference type="Pfam" id="PF00025">
    <property type="entry name" value="Arf"/>
    <property type="match status" value="1"/>
</dbReference>
<feature type="binding site" evidence="4">
    <location>
        <position position="69"/>
    </location>
    <ligand>
        <name>GTP</name>
        <dbReference type="ChEBI" id="CHEBI:37565"/>
    </ligand>
</feature>
<evidence type="ECO:0000313" key="7">
    <source>
        <dbReference type="EMBL" id="TIA87075.1"/>
    </source>
</evidence>
<organism evidence="7 8">
    <name type="scientific">Wallemia hederae</name>
    <dbReference type="NCBI Taxonomy" id="1540922"/>
    <lineage>
        <taxon>Eukaryota</taxon>
        <taxon>Fungi</taxon>
        <taxon>Dikarya</taxon>
        <taxon>Basidiomycota</taxon>
        <taxon>Wallemiomycotina</taxon>
        <taxon>Wallemiomycetes</taxon>
        <taxon>Wallemiales</taxon>
        <taxon>Wallemiaceae</taxon>
        <taxon>Wallemia</taxon>
    </lineage>
</organism>
<dbReference type="InterPro" id="IPR006689">
    <property type="entry name" value="Small_GTPase_ARF/SAR"/>
</dbReference>
<dbReference type="FunFam" id="3.40.50.300:FF:001166">
    <property type="entry name" value="ADP-ribosylation factor D"/>
    <property type="match status" value="1"/>
</dbReference>
<accession>A0A4T0FHW7</accession>
<dbReference type="InterPro" id="IPR027417">
    <property type="entry name" value="P-loop_NTPase"/>
</dbReference>
<keyword evidence="8" id="KW-1185">Reference proteome</keyword>
<dbReference type="PRINTS" id="PR00328">
    <property type="entry name" value="SAR1GTPBP"/>
</dbReference>
<proteinExistence type="inferred from homology"/>
<comment type="caution">
    <text evidence="7">The sequence shown here is derived from an EMBL/GenBank/DDBJ whole genome shotgun (WGS) entry which is preliminary data.</text>
</comment>
<dbReference type="SMART" id="SM00175">
    <property type="entry name" value="RAB"/>
    <property type="match status" value="1"/>
</dbReference>
<name>A0A4T0FHW7_9BASI</name>
<evidence type="ECO:0000313" key="8">
    <source>
        <dbReference type="Proteomes" id="UP000310189"/>
    </source>
</evidence>
<dbReference type="PROSITE" id="PS51419">
    <property type="entry name" value="RAB"/>
    <property type="match status" value="1"/>
</dbReference>
<feature type="binding site" evidence="4">
    <location>
        <begin position="23"/>
        <end position="30"/>
    </location>
    <ligand>
        <name>GTP</name>
        <dbReference type="ChEBI" id="CHEBI:37565"/>
    </ligand>
</feature>
<evidence type="ECO:0000256" key="3">
    <source>
        <dbReference type="ARBA" id="ARBA00023134"/>
    </source>
</evidence>